<dbReference type="AlphaFoldDB" id="A0A6N7S5L4"/>
<gene>
    <name evidence="2" type="ORF">GKD88_09095</name>
    <name evidence="1" type="ORF">GKE08_07545</name>
</gene>
<evidence type="ECO:0000313" key="4">
    <source>
        <dbReference type="Proteomes" id="UP000480929"/>
    </source>
</evidence>
<dbReference type="OrthoDB" id="9945133at2"/>
<dbReference type="Proteomes" id="UP000480929">
    <property type="component" value="Unassembled WGS sequence"/>
</dbReference>
<evidence type="ECO:0000313" key="3">
    <source>
        <dbReference type="Proteomes" id="UP000433575"/>
    </source>
</evidence>
<organism evidence="1 3">
    <name type="scientific">Holdemania massiliensis</name>
    <dbReference type="NCBI Taxonomy" id="1468449"/>
    <lineage>
        <taxon>Bacteria</taxon>
        <taxon>Bacillati</taxon>
        <taxon>Bacillota</taxon>
        <taxon>Erysipelotrichia</taxon>
        <taxon>Erysipelotrichales</taxon>
        <taxon>Erysipelotrichaceae</taxon>
        <taxon>Holdemania</taxon>
    </lineage>
</organism>
<dbReference type="RefSeq" id="WP_154238528.1">
    <property type="nucleotide sequence ID" value="NZ_AP031450.1"/>
</dbReference>
<reference evidence="3 4" key="1">
    <citation type="journal article" date="2019" name="Nat. Med.">
        <title>A library of human gut bacterial isolates paired with longitudinal multiomics data enables mechanistic microbiome research.</title>
        <authorList>
            <person name="Poyet M."/>
            <person name="Groussin M."/>
            <person name="Gibbons S.M."/>
            <person name="Avila-Pacheco J."/>
            <person name="Jiang X."/>
            <person name="Kearney S.M."/>
            <person name="Perrotta A.R."/>
            <person name="Berdy B."/>
            <person name="Zhao S."/>
            <person name="Lieberman T.D."/>
            <person name="Swanson P.K."/>
            <person name="Smith M."/>
            <person name="Roesemann S."/>
            <person name="Alexander J.E."/>
            <person name="Rich S.A."/>
            <person name="Livny J."/>
            <person name="Vlamakis H."/>
            <person name="Clish C."/>
            <person name="Bullock K."/>
            <person name="Deik A."/>
            <person name="Scott J."/>
            <person name="Pierce K.A."/>
            <person name="Xavier R.J."/>
            <person name="Alm E.J."/>
        </authorList>
    </citation>
    <scope>NUCLEOTIDE SEQUENCE [LARGE SCALE GENOMIC DNA]</scope>
    <source>
        <strain evidence="1 3">BIOML-A4</strain>
        <strain evidence="2 4">BIOML-A5</strain>
    </source>
</reference>
<comment type="caution">
    <text evidence="1">The sequence shown here is derived from an EMBL/GenBank/DDBJ whole genome shotgun (WGS) entry which is preliminary data.</text>
</comment>
<accession>A0A6N7S5L4</accession>
<evidence type="ECO:0000313" key="2">
    <source>
        <dbReference type="EMBL" id="MSC33274.1"/>
    </source>
</evidence>
<keyword evidence="4" id="KW-1185">Reference proteome</keyword>
<dbReference type="Proteomes" id="UP000433575">
    <property type="component" value="Unassembled WGS sequence"/>
</dbReference>
<protein>
    <submittedName>
        <fullName evidence="1">Uncharacterized protein</fullName>
    </submittedName>
</protein>
<evidence type="ECO:0000313" key="1">
    <source>
        <dbReference type="EMBL" id="MSA89177.1"/>
    </source>
</evidence>
<sequence>MEQVQDYEQKKKKIKNRADKGAPSFYRFVYPKVKAGNGVRGALSHVHFTLDTISGFCYVLDL</sequence>
<dbReference type="EMBL" id="WKPJ01000009">
    <property type="protein sequence ID" value="MSA89177.1"/>
    <property type="molecule type" value="Genomic_DNA"/>
</dbReference>
<dbReference type="EMBL" id="WKPI01000014">
    <property type="protein sequence ID" value="MSC33274.1"/>
    <property type="molecule type" value="Genomic_DNA"/>
</dbReference>
<proteinExistence type="predicted"/>
<name>A0A6N7S5L4_9FIRM</name>